<proteinExistence type="predicted"/>
<dbReference type="GeneID" id="33314927"/>
<protein>
    <recommendedName>
        <fullName evidence="1">C2H2-type domain-containing protein</fullName>
    </recommendedName>
</protein>
<dbReference type="OrthoDB" id="97610at2157"/>
<accession>A0A218P5Q1</accession>
<dbReference type="AlphaFoldDB" id="A0A218P5Q1"/>
<dbReference type="RefSeq" id="WP_088853379.1">
    <property type="nucleotide sequence ID" value="NZ_CP015102.1"/>
</dbReference>
<feature type="domain" description="C2H2-type" evidence="1">
    <location>
        <begin position="58"/>
        <end position="79"/>
    </location>
</feature>
<sequence length="123" mass="14019">MFLHIETGLASEDYEILLKAVKKEMGSTTEKLVELGFDEEVAINTLVFEVPSSSNFYCKACLDAFDDFESAQQHVIEAHSKENVPKFRGKSVKELAGMLVEEYNRIFGDVHFRTKKQRARVGR</sequence>
<organism evidence="2 3">
    <name type="scientific">Thermococcus pacificus</name>
    <dbReference type="NCBI Taxonomy" id="71998"/>
    <lineage>
        <taxon>Archaea</taxon>
        <taxon>Methanobacteriati</taxon>
        <taxon>Methanobacteriota</taxon>
        <taxon>Thermococci</taxon>
        <taxon>Thermococcales</taxon>
        <taxon>Thermococcaceae</taxon>
        <taxon>Thermococcus</taxon>
    </lineage>
</organism>
<evidence type="ECO:0000313" key="3">
    <source>
        <dbReference type="Proteomes" id="UP000197418"/>
    </source>
</evidence>
<name>A0A218P5Q1_9EURY</name>
<dbReference type="KEGG" id="tpaf:A3L08_01610"/>
<dbReference type="Proteomes" id="UP000197418">
    <property type="component" value="Chromosome"/>
</dbReference>
<dbReference type="EMBL" id="CP015102">
    <property type="protein sequence ID" value="ASJ06114.1"/>
    <property type="molecule type" value="Genomic_DNA"/>
</dbReference>
<evidence type="ECO:0000313" key="2">
    <source>
        <dbReference type="EMBL" id="ASJ06114.1"/>
    </source>
</evidence>
<evidence type="ECO:0000259" key="1">
    <source>
        <dbReference type="PROSITE" id="PS00028"/>
    </source>
</evidence>
<dbReference type="PROSITE" id="PS00028">
    <property type="entry name" value="ZINC_FINGER_C2H2_1"/>
    <property type="match status" value="1"/>
</dbReference>
<reference evidence="2 3" key="1">
    <citation type="submission" date="2016-04" db="EMBL/GenBank/DDBJ databases">
        <title>Complete genome sequence of Thermococcus pacificus type strain P4.</title>
        <authorList>
            <person name="Oger P.M."/>
        </authorList>
    </citation>
    <scope>NUCLEOTIDE SEQUENCE [LARGE SCALE GENOMIC DNA]</scope>
    <source>
        <strain evidence="2 3">P-4</strain>
    </source>
</reference>
<keyword evidence="3" id="KW-1185">Reference proteome</keyword>
<gene>
    <name evidence="2" type="ORF">A3L08_01610</name>
</gene>
<dbReference type="InterPro" id="IPR013087">
    <property type="entry name" value="Znf_C2H2_type"/>
</dbReference>